<geneLocation type="plasmid" evidence="3">
    <name>psmr5</name>
</geneLocation>
<accession>A0A1W6KFL7</accession>
<keyword evidence="1" id="KW-0812">Transmembrane</keyword>
<sequence>MNTQPMQTMLRQHSIIMALGALCLFGFSVSYWVSPMLESMFCLVGTRSTPVCLEELAGHPNWQNLSVLNLYWTMVTSYVSLRMLRDAIRMCSLSKLDTLPTELNQISPQQLIIRLVGFHAVQLSILASLPFVLSALASLIAYWAPTLDPEIVNRFLPGGISPWLIVQITVLLLIILWVLRQTRSILYFQG</sequence>
<evidence type="ECO:0000313" key="2">
    <source>
        <dbReference type="EMBL" id="ARM86224.1"/>
    </source>
</evidence>
<dbReference type="AlphaFoldDB" id="A0A1W6KFL7"/>
<evidence type="ECO:0000256" key="1">
    <source>
        <dbReference type="SAM" id="Phobius"/>
    </source>
</evidence>
<reference evidence="2 3" key="1">
    <citation type="submission" date="2017-04" db="EMBL/GenBank/DDBJ databases">
        <title>Genome Sequence of Marinobacter salarius strain SMR5 Isolated from a culture of the Diatom Skeletonema marinoi.</title>
        <authorList>
            <person name="Topel M."/>
            <person name="Pinder M.I.M."/>
            <person name="Johansson O.N."/>
            <person name="Kourtchenko O."/>
            <person name="Godhe A."/>
            <person name="Clarke A.K."/>
        </authorList>
    </citation>
    <scope>NUCLEOTIDE SEQUENCE [LARGE SCALE GENOMIC DNA]</scope>
    <source>
        <strain evidence="2 3">SMR5</strain>
        <plasmid evidence="3">Plasmid psmr5</plasmid>
    </source>
</reference>
<keyword evidence="1" id="KW-0472">Membrane</keyword>
<dbReference type="Proteomes" id="UP000193100">
    <property type="component" value="Plasmid pSMR5"/>
</dbReference>
<dbReference type="GeneID" id="77258104"/>
<dbReference type="RefSeq" id="WP_085682185.1">
    <property type="nucleotide sequence ID" value="NZ_CP020932.1"/>
</dbReference>
<evidence type="ECO:0000313" key="3">
    <source>
        <dbReference type="Proteomes" id="UP000193100"/>
    </source>
</evidence>
<feature type="transmembrane region" description="Helical" evidence="1">
    <location>
        <begin position="160"/>
        <end position="179"/>
    </location>
</feature>
<dbReference type="EMBL" id="CP020932">
    <property type="protein sequence ID" value="ARM86224.1"/>
    <property type="molecule type" value="Genomic_DNA"/>
</dbReference>
<protein>
    <submittedName>
        <fullName evidence="2">Uncharacterized protein</fullName>
    </submittedName>
</protein>
<feature type="transmembrane region" description="Helical" evidence="1">
    <location>
        <begin position="123"/>
        <end position="144"/>
    </location>
</feature>
<keyword evidence="1" id="KW-1133">Transmembrane helix</keyword>
<gene>
    <name evidence="2" type="ORF">MARSALSMR5_04204</name>
</gene>
<keyword evidence="2" id="KW-0614">Plasmid</keyword>
<proteinExistence type="predicted"/>
<organism evidence="2 3">
    <name type="scientific">Marinobacter salarius</name>
    <dbReference type="NCBI Taxonomy" id="1420917"/>
    <lineage>
        <taxon>Bacteria</taxon>
        <taxon>Pseudomonadati</taxon>
        <taxon>Pseudomonadota</taxon>
        <taxon>Gammaproteobacteria</taxon>
        <taxon>Pseudomonadales</taxon>
        <taxon>Marinobacteraceae</taxon>
        <taxon>Marinobacter</taxon>
    </lineage>
</organism>
<feature type="transmembrane region" description="Helical" evidence="1">
    <location>
        <begin position="12"/>
        <end position="33"/>
    </location>
</feature>
<name>A0A1W6KFL7_9GAMM</name>
<feature type="transmembrane region" description="Helical" evidence="1">
    <location>
        <begin position="65"/>
        <end position="84"/>
    </location>
</feature>